<organism evidence="1 2">
    <name type="scientific">Truncatella angustata</name>
    <dbReference type="NCBI Taxonomy" id="152316"/>
    <lineage>
        <taxon>Eukaryota</taxon>
        <taxon>Fungi</taxon>
        <taxon>Dikarya</taxon>
        <taxon>Ascomycota</taxon>
        <taxon>Pezizomycotina</taxon>
        <taxon>Sordariomycetes</taxon>
        <taxon>Xylariomycetidae</taxon>
        <taxon>Amphisphaeriales</taxon>
        <taxon>Sporocadaceae</taxon>
        <taxon>Truncatella</taxon>
    </lineage>
</organism>
<reference evidence="1" key="1">
    <citation type="journal article" date="2021" name="Nat. Commun.">
        <title>Genetic determinants of endophytism in the Arabidopsis root mycobiome.</title>
        <authorList>
            <person name="Mesny F."/>
            <person name="Miyauchi S."/>
            <person name="Thiergart T."/>
            <person name="Pickel B."/>
            <person name="Atanasova L."/>
            <person name="Karlsson M."/>
            <person name="Huettel B."/>
            <person name="Barry K.W."/>
            <person name="Haridas S."/>
            <person name="Chen C."/>
            <person name="Bauer D."/>
            <person name="Andreopoulos W."/>
            <person name="Pangilinan J."/>
            <person name="LaButti K."/>
            <person name="Riley R."/>
            <person name="Lipzen A."/>
            <person name="Clum A."/>
            <person name="Drula E."/>
            <person name="Henrissat B."/>
            <person name="Kohler A."/>
            <person name="Grigoriev I.V."/>
            <person name="Martin F.M."/>
            <person name="Hacquard S."/>
        </authorList>
    </citation>
    <scope>NUCLEOTIDE SEQUENCE</scope>
    <source>
        <strain evidence="1">MPI-SDFR-AT-0073</strain>
    </source>
</reference>
<dbReference type="GeneID" id="70137824"/>
<comment type="caution">
    <text evidence="1">The sequence shown here is derived from an EMBL/GenBank/DDBJ whole genome shotgun (WGS) entry which is preliminary data.</text>
</comment>
<proteinExistence type="predicted"/>
<keyword evidence="2" id="KW-1185">Reference proteome</keyword>
<gene>
    <name evidence="1" type="ORF">BKA67DRAFT_681794</name>
</gene>
<dbReference type="AlphaFoldDB" id="A0A9P8UEX3"/>
<accession>A0A9P8UEX3</accession>
<dbReference type="OrthoDB" id="4709576at2759"/>
<sequence>MAVFHTQVRDYTYHQKNHIHGKVQIAKIQVPYANLDSIQLPLVARFLEKDGPGKITLIDNLSAVRDNIKKGPYNAEAHGVVVKAGDLPGDLPGVCPIWAYLQPGKVNLQEPFWIDIVEFNYCRRSKIKSTFVCWVPHLQSANGHLITILNGMPRLLRGTVVIVQIPGLPSQTQLVWKEAAELTRANTLPTPVKLALFNAQLAALQSFGIEHSKSDLVEAPATSEELPALVHDNWQRLISLSNSHATNDDTGNSAQVDEDIWSDWSNEDGSIVNSDVMSSTDEDHLVSGVQGESEASNDCSFFCCKYADQRPTYRNRGKPRHWHKKNEECPLGAGHPQHCVFADAFPDDCVVNKASHSHCPPTTGSNGVFIPDTVHSTRRWLGNGTNTAIGRALYSSPDVECDARRHSFEDESSSLVHAMEHEFDMNNPTPPTDFPVGYDLTQMPLSPGRDLSTPNFFEDDDVAIDISILDIPVPDSPAMPWIPRVRLNAMRFSPAPLSDSDVWN</sequence>
<name>A0A9P8UEX3_9PEZI</name>
<dbReference type="Proteomes" id="UP000758603">
    <property type="component" value="Unassembled WGS sequence"/>
</dbReference>
<dbReference type="EMBL" id="JAGPXC010000007">
    <property type="protein sequence ID" value="KAH6648718.1"/>
    <property type="molecule type" value="Genomic_DNA"/>
</dbReference>
<evidence type="ECO:0000313" key="2">
    <source>
        <dbReference type="Proteomes" id="UP000758603"/>
    </source>
</evidence>
<evidence type="ECO:0000313" key="1">
    <source>
        <dbReference type="EMBL" id="KAH6648718.1"/>
    </source>
</evidence>
<dbReference type="RefSeq" id="XP_045955225.1">
    <property type="nucleotide sequence ID" value="XM_046108933.1"/>
</dbReference>
<protein>
    <submittedName>
        <fullName evidence="1">Uncharacterized protein</fullName>
    </submittedName>
</protein>